<sequence length="315" mass="33728">MKFGKMSLVAGLAMALTPVLANAAQLSGDAKSALPKDVIQVIVVDYRAMQNSPAAMNLKDRVLPPELKKLETALKSSGLKVDNDADTLAFASFRANGEGTRIVGIAQGQFHTREIMANFVKTKTKTTTVRNNTVYPMGASGLSVVFLNQTTMVFGDRDAVKAALDARDGVAPNFLQNGDMVTEMSQVDSKAVWSLLDQKGTQTMMKSVLGDAAQLADYDTVRNRMKSSRYTMDFSNGVHFDLTVVTSDTLTAATAATLMKGVAIMRKTQGSPLEKTAIDATTIESNSGSIQVAYASSDQQFSSLLSSPLFQSVVK</sequence>
<dbReference type="EMBL" id="FOZL01000001">
    <property type="protein sequence ID" value="SFS18727.1"/>
    <property type="molecule type" value="Genomic_DNA"/>
</dbReference>
<evidence type="ECO:0000256" key="1">
    <source>
        <dbReference type="SAM" id="SignalP"/>
    </source>
</evidence>
<dbReference type="STRING" id="474950.SAMN05421771_3547"/>
<evidence type="ECO:0000313" key="2">
    <source>
        <dbReference type="EMBL" id="SFS18727.1"/>
    </source>
</evidence>
<feature type="chain" id="PRO_5011796953" evidence="1">
    <location>
        <begin position="24"/>
        <end position="315"/>
    </location>
</feature>
<proteinExistence type="predicted"/>
<keyword evidence="3" id="KW-1185">Reference proteome</keyword>
<name>A0A1I6MSV7_9BACT</name>
<dbReference type="Proteomes" id="UP000199024">
    <property type="component" value="Unassembled WGS sequence"/>
</dbReference>
<reference evidence="2 3" key="1">
    <citation type="submission" date="2016-10" db="EMBL/GenBank/DDBJ databases">
        <authorList>
            <person name="de Groot N.N."/>
        </authorList>
    </citation>
    <scope>NUCLEOTIDE SEQUENCE [LARGE SCALE GENOMIC DNA]</scope>
    <source>
        <strain evidence="2 3">DSM 21001</strain>
    </source>
</reference>
<protein>
    <submittedName>
        <fullName evidence="2">Uncharacterized protein</fullName>
    </submittedName>
</protein>
<feature type="signal peptide" evidence="1">
    <location>
        <begin position="1"/>
        <end position="23"/>
    </location>
</feature>
<evidence type="ECO:0000313" key="3">
    <source>
        <dbReference type="Proteomes" id="UP000199024"/>
    </source>
</evidence>
<dbReference type="OrthoDB" id="111412at2"/>
<dbReference type="RefSeq" id="WP_089841173.1">
    <property type="nucleotide sequence ID" value="NZ_FOZL01000001.1"/>
</dbReference>
<gene>
    <name evidence="2" type="ORF">SAMN05421771_3547</name>
</gene>
<accession>A0A1I6MSV7</accession>
<organism evidence="2 3">
    <name type="scientific">Granulicella pectinivorans</name>
    <dbReference type="NCBI Taxonomy" id="474950"/>
    <lineage>
        <taxon>Bacteria</taxon>
        <taxon>Pseudomonadati</taxon>
        <taxon>Acidobacteriota</taxon>
        <taxon>Terriglobia</taxon>
        <taxon>Terriglobales</taxon>
        <taxon>Acidobacteriaceae</taxon>
        <taxon>Granulicella</taxon>
    </lineage>
</organism>
<keyword evidence="1" id="KW-0732">Signal</keyword>
<dbReference type="AlphaFoldDB" id="A0A1I6MSV7"/>